<protein>
    <submittedName>
        <fullName evidence="2">Uncharacterized protein</fullName>
    </submittedName>
</protein>
<reference evidence="2 3" key="1">
    <citation type="journal article" date="2017" name="Front. Microbiol.">
        <title>Phaeobacter piscinae sp. nov., a species of the Roseobacter group and potential aquaculture probiont.</title>
        <authorList>
            <person name="Sonnenschein E.C."/>
            <person name="Phippen C.B.W."/>
            <person name="Nielsen K.F."/>
            <person name="Mateiu R.V."/>
            <person name="Melchiorsen J."/>
            <person name="Gram L."/>
            <person name="Overmann J."/>
            <person name="Freese H.M."/>
        </authorList>
    </citation>
    <scope>NUCLEOTIDE SEQUENCE [LARGE SCALE GENOMIC DNA]</scope>
    <source>
        <strain evidence="2 3">P63</strain>
    </source>
</reference>
<organism evidence="2 3">
    <name type="scientific">Phaeobacter gallaeciensis</name>
    <dbReference type="NCBI Taxonomy" id="60890"/>
    <lineage>
        <taxon>Bacteria</taxon>
        <taxon>Pseudomonadati</taxon>
        <taxon>Pseudomonadota</taxon>
        <taxon>Alphaproteobacteria</taxon>
        <taxon>Rhodobacterales</taxon>
        <taxon>Roseobacteraceae</taxon>
        <taxon>Phaeobacter</taxon>
    </lineage>
</organism>
<keyword evidence="1" id="KW-0812">Transmembrane</keyword>
<feature type="transmembrane region" description="Helical" evidence="1">
    <location>
        <begin position="6"/>
        <end position="24"/>
    </location>
</feature>
<name>A0AAC9Z9Z4_9RHOB</name>
<keyword evidence="1" id="KW-1133">Transmembrane helix</keyword>
<keyword evidence="1" id="KW-0472">Membrane</keyword>
<dbReference type="EMBL" id="CP010784">
    <property type="protein sequence ID" value="ATF06297.1"/>
    <property type="molecule type" value="Genomic_DNA"/>
</dbReference>
<dbReference type="RefSeq" id="WP_024097640.1">
    <property type="nucleotide sequence ID" value="NZ_CP010588.1"/>
</dbReference>
<evidence type="ECO:0000313" key="2">
    <source>
        <dbReference type="EMBL" id="ATF06297.1"/>
    </source>
</evidence>
<proteinExistence type="predicted"/>
<dbReference type="GeneID" id="31846626"/>
<dbReference type="Proteomes" id="UP000217545">
    <property type="component" value="Chromosome"/>
</dbReference>
<evidence type="ECO:0000256" key="1">
    <source>
        <dbReference type="SAM" id="Phobius"/>
    </source>
</evidence>
<gene>
    <name evidence="2" type="ORF">PhaeoP63_02231</name>
</gene>
<dbReference type="AlphaFoldDB" id="A0AAC9Z9Z4"/>
<sequence length="138" mass="15539">MGDWVSWGAGVALLFYGSLVMWAYRPTRWTDPDAPGWLQAAIFFGFMAAVGNTLFWQVLGQPIVNFGLLSVSQIRGVGNWLDLLFKGGGALAAYLHLKAMHKSLSDEEQARWSVTEMAFYPNRRLCLRVLARITSRRK</sequence>
<evidence type="ECO:0000313" key="3">
    <source>
        <dbReference type="Proteomes" id="UP000217545"/>
    </source>
</evidence>
<accession>A0AAC9Z9Z4</accession>
<feature type="transmembrane region" description="Helical" evidence="1">
    <location>
        <begin position="36"/>
        <end position="59"/>
    </location>
</feature>